<proteinExistence type="inferred from homology"/>
<feature type="binding site" evidence="8">
    <location>
        <position position="6"/>
    </location>
    <ligand>
        <name>Mg(2+)</name>
        <dbReference type="ChEBI" id="CHEBI:18420"/>
    </ligand>
</feature>
<dbReference type="EMBL" id="CP072748">
    <property type="protein sequence ID" value="QTX09800.1"/>
    <property type="molecule type" value="Genomic_DNA"/>
</dbReference>
<evidence type="ECO:0000256" key="6">
    <source>
        <dbReference type="ARBA" id="ARBA00022842"/>
    </source>
</evidence>
<keyword evidence="5 8" id="KW-0378">Hydrolase</keyword>
<dbReference type="GO" id="GO:0090729">
    <property type="term" value="F:toxin activity"/>
    <property type="evidence" value="ECO:0007669"/>
    <property type="project" value="UniProtKB-KW"/>
</dbReference>
<organism evidence="10">
    <name type="scientific">Thiothrix fructosivorans</name>
    <dbReference type="NCBI Taxonomy" id="111770"/>
    <lineage>
        <taxon>Bacteria</taxon>
        <taxon>Pseudomonadati</taxon>
        <taxon>Pseudomonadota</taxon>
        <taxon>Gammaproteobacteria</taxon>
        <taxon>Thiotrichales</taxon>
        <taxon>Thiotrichaceae</taxon>
        <taxon>Thiothrix</taxon>
    </lineage>
</organism>
<dbReference type="EC" id="3.1.-.-" evidence="8"/>
<comment type="cofactor">
    <cofactor evidence="1 8">
        <name>Mg(2+)</name>
        <dbReference type="ChEBI" id="CHEBI:18420"/>
    </cofactor>
</comment>
<feature type="binding site" evidence="8">
    <location>
        <position position="104"/>
    </location>
    <ligand>
        <name>Mg(2+)</name>
        <dbReference type="ChEBI" id="CHEBI:18420"/>
    </ligand>
</feature>
<reference evidence="10" key="1">
    <citation type="submission" date="2021-04" db="EMBL/GenBank/DDBJ databases">
        <title>Complete Genome and methylome analysis of Thiothrix fructosivorans ATCC 49748.</title>
        <authorList>
            <person name="Fomenkov A."/>
            <person name="Sun L."/>
            <person name="Vincze T."/>
            <person name="Grabovich M.Y."/>
            <person name="Roberts R.J."/>
        </authorList>
    </citation>
    <scope>NUCLEOTIDE SEQUENCE</scope>
    <source>
        <strain evidence="10">ATCC 49748</strain>
    </source>
</reference>
<evidence type="ECO:0000313" key="10">
    <source>
        <dbReference type="EMBL" id="QTX09800.1"/>
    </source>
</evidence>
<dbReference type="PANTHER" id="PTHR33653">
    <property type="entry name" value="RIBONUCLEASE VAPC2"/>
    <property type="match status" value="1"/>
</dbReference>
<evidence type="ECO:0000256" key="4">
    <source>
        <dbReference type="ARBA" id="ARBA00022723"/>
    </source>
</evidence>
<dbReference type="InterPro" id="IPR002716">
    <property type="entry name" value="PIN_dom"/>
</dbReference>
<dbReference type="InterPro" id="IPR050556">
    <property type="entry name" value="Type_II_TA_system_RNase"/>
</dbReference>
<feature type="domain" description="PIN" evidence="9">
    <location>
        <begin position="3"/>
        <end position="124"/>
    </location>
</feature>
<dbReference type="RefSeq" id="WP_207252700.1">
    <property type="nucleotide sequence ID" value="NZ_JAFMPM010000008.1"/>
</dbReference>
<comment type="similarity">
    <text evidence="7 8">Belongs to the PINc/VapC protein family.</text>
</comment>
<evidence type="ECO:0000259" key="9">
    <source>
        <dbReference type="Pfam" id="PF01850"/>
    </source>
</evidence>
<keyword evidence="2 8" id="KW-1277">Toxin-antitoxin system</keyword>
<evidence type="ECO:0000256" key="5">
    <source>
        <dbReference type="ARBA" id="ARBA00022801"/>
    </source>
</evidence>
<evidence type="ECO:0000256" key="7">
    <source>
        <dbReference type="ARBA" id="ARBA00038093"/>
    </source>
</evidence>
<dbReference type="GO" id="GO:0000287">
    <property type="term" value="F:magnesium ion binding"/>
    <property type="evidence" value="ECO:0007669"/>
    <property type="project" value="UniProtKB-UniRule"/>
</dbReference>
<accession>A0A8B0SH68</accession>
<dbReference type="HAMAP" id="MF_00265">
    <property type="entry name" value="VapC_Nob1"/>
    <property type="match status" value="1"/>
</dbReference>
<dbReference type="PANTHER" id="PTHR33653:SF1">
    <property type="entry name" value="RIBONUCLEASE VAPC2"/>
    <property type="match status" value="1"/>
</dbReference>
<keyword evidence="4 8" id="KW-0479">Metal-binding</keyword>
<dbReference type="GO" id="GO:0004540">
    <property type="term" value="F:RNA nuclease activity"/>
    <property type="evidence" value="ECO:0007669"/>
    <property type="project" value="InterPro"/>
</dbReference>
<dbReference type="GO" id="GO:0016787">
    <property type="term" value="F:hydrolase activity"/>
    <property type="evidence" value="ECO:0007669"/>
    <property type="project" value="UniProtKB-KW"/>
</dbReference>
<evidence type="ECO:0000256" key="1">
    <source>
        <dbReference type="ARBA" id="ARBA00001946"/>
    </source>
</evidence>
<keyword evidence="6 8" id="KW-0460">Magnesium</keyword>
<name>A0A8B0SH68_9GAMM</name>
<gene>
    <name evidence="8" type="primary">vapC</name>
    <name evidence="10" type="ORF">J1836_014440</name>
</gene>
<dbReference type="Pfam" id="PF01850">
    <property type="entry name" value="PIN"/>
    <property type="match status" value="1"/>
</dbReference>
<evidence type="ECO:0000256" key="2">
    <source>
        <dbReference type="ARBA" id="ARBA00022649"/>
    </source>
</evidence>
<keyword evidence="8" id="KW-0800">Toxin</keyword>
<dbReference type="SUPFAM" id="SSF88723">
    <property type="entry name" value="PIN domain-like"/>
    <property type="match status" value="1"/>
</dbReference>
<protein>
    <recommendedName>
        <fullName evidence="8">Ribonuclease VapC</fullName>
        <shortName evidence="8">RNase VapC</shortName>
        <ecNumber evidence="8">3.1.-.-</ecNumber>
    </recommendedName>
    <alternativeName>
        <fullName evidence="8">Toxin VapC</fullName>
    </alternativeName>
</protein>
<dbReference type="AlphaFoldDB" id="A0A8B0SH68"/>
<dbReference type="CDD" id="cd18746">
    <property type="entry name" value="PIN_VapC4-5_FitB-like"/>
    <property type="match status" value="1"/>
</dbReference>
<keyword evidence="3 8" id="KW-0540">Nuclease</keyword>
<dbReference type="InterPro" id="IPR022907">
    <property type="entry name" value="VapC_family"/>
</dbReference>
<dbReference type="InterPro" id="IPR029060">
    <property type="entry name" value="PIN-like_dom_sf"/>
</dbReference>
<sequence length="138" mass="15456">MRVLLDTCVLSELRKQNCPPQVRAAIERLEDDELFVSVISLGEIAKGIALLDDSKRKRALRDWLETLEQEYGERILPVDLETVRIWGEITANAQRSGKIVAAADGLIAATAIRYGLHVMTRNVDDFSPTGVLLINPWE</sequence>
<evidence type="ECO:0000256" key="3">
    <source>
        <dbReference type="ARBA" id="ARBA00022722"/>
    </source>
</evidence>
<comment type="function">
    <text evidence="8">Toxic component of a toxin-antitoxin (TA) system. An RNase.</text>
</comment>
<dbReference type="Gene3D" id="3.40.50.1010">
    <property type="entry name" value="5'-nuclease"/>
    <property type="match status" value="1"/>
</dbReference>
<evidence type="ECO:0000256" key="8">
    <source>
        <dbReference type="HAMAP-Rule" id="MF_00265"/>
    </source>
</evidence>